<evidence type="ECO:0000256" key="7">
    <source>
        <dbReference type="ARBA" id="ARBA00023054"/>
    </source>
</evidence>
<dbReference type="InterPro" id="IPR019821">
    <property type="entry name" value="Kinesin_motor_CS"/>
</dbReference>
<dbReference type="PRINTS" id="PR00380">
    <property type="entry name" value="KINESINHEAVY"/>
</dbReference>
<name>A0A9J6CCL1_POLVA</name>
<evidence type="ECO:0000313" key="15">
    <source>
        <dbReference type="EMBL" id="KAG5679719.1"/>
    </source>
</evidence>
<dbReference type="SUPFAM" id="SSF52540">
    <property type="entry name" value="P-loop containing nucleoside triphosphate hydrolases"/>
    <property type="match status" value="1"/>
</dbReference>
<dbReference type="GO" id="GO:0007018">
    <property type="term" value="P:microtubule-based movement"/>
    <property type="evidence" value="ECO:0007669"/>
    <property type="project" value="InterPro"/>
</dbReference>
<dbReference type="PROSITE" id="PS00411">
    <property type="entry name" value="KINESIN_MOTOR_1"/>
    <property type="match status" value="1"/>
</dbReference>
<evidence type="ECO:0000256" key="1">
    <source>
        <dbReference type="ARBA" id="ARBA00004245"/>
    </source>
</evidence>
<comment type="caution">
    <text evidence="15">The sequence shown here is derived from an EMBL/GenBank/DDBJ whole genome shotgun (WGS) entry which is preliminary data.</text>
</comment>
<gene>
    <name evidence="15" type="ORF">PVAND_009266</name>
</gene>
<feature type="domain" description="Kinesin motor" evidence="14">
    <location>
        <begin position="381"/>
        <end position="707"/>
    </location>
</feature>
<feature type="coiled-coil region" evidence="12">
    <location>
        <begin position="221"/>
        <end position="332"/>
    </location>
</feature>
<keyword evidence="6 10" id="KW-0067">ATP-binding</keyword>
<evidence type="ECO:0000256" key="3">
    <source>
        <dbReference type="ARBA" id="ARBA00022490"/>
    </source>
</evidence>
<evidence type="ECO:0000256" key="5">
    <source>
        <dbReference type="ARBA" id="ARBA00022741"/>
    </source>
</evidence>
<dbReference type="GO" id="GO:0003777">
    <property type="term" value="F:microtubule motor activity"/>
    <property type="evidence" value="ECO:0007669"/>
    <property type="project" value="InterPro"/>
</dbReference>
<dbReference type="AlphaFoldDB" id="A0A9J6CCL1"/>
<evidence type="ECO:0000256" key="2">
    <source>
        <dbReference type="ARBA" id="ARBA00010899"/>
    </source>
</evidence>
<dbReference type="GO" id="GO:0090307">
    <property type="term" value="P:mitotic spindle assembly"/>
    <property type="evidence" value="ECO:0007669"/>
    <property type="project" value="UniProtKB-ARBA"/>
</dbReference>
<dbReference type="InterPro" id="IPR027417">
    <property type="entry name" value="P-loop_NTPase"/>
</dbReference>
<dbReference type="EMBL" id="JADBJN010000001">
    <property type="protein sequence ID" value="KAG5679719.1"/>
    <property type="molecule type" value="Genomic_DNA"/>
</dbReference>
<dbReference type="PANTHER" id="PTHR47972">
    <property type="entry name" value="KINESIN-LIKE PROTEIN KLP-3"/>
    <property type="match status" value="1"/>
</dbReference>
<evidence type="ECO:0000256" key="9">
    <source>
        <dbReference type="ARBA" id="ARBA00023212"/>
    </source>
</evidence>
<comment type="subcellular location">
    <subcellularLocation>
        <location evidence="1">Cytoplasm</location>
        <location evidence="1">Cytoskeleton</location>
    </subcellularLocation>
</comment>
<reference evidence="15" key="1">
    <citation type="submission" date="2021-03" db="EMBL/GenBank/DDBJ databases">
        <title>Chromosome level genome of the anhydrobiotic midge Polypedilum vanderplanki.</title>
        <authorList>
            <person name="Yoshida Y."/>
            <person name="Kikawada T."/>
            <person name="Gusev O."/>
        </authorList>
    </citation>
    <scope>NUCLEOTIDE SEQUENCE</scope>
    <source>
        <strain evidence="15">NIAS01</strain>
        <tissue evidence="15">Whole body or cell culture</tissue>
    </source>
</reference>
<dbReference type="Pfam" id="PF00225">
    <property type="entry name" value="Kinesin"/>
    <property type="match status" value="1"/>
</dbReference>
<evidence type="ECO:0000256" key="13">
    <source>
        <dbReference type="SAM" id="MobiDB-lite"/>
    </source>
</evidence>
<dbReference type="FunFam" id="3.40.850.10:FF:000065">
    <property type="entry name" value="Kinesin-like protein"/>
    <property type="match status" value="1"/>
</dbReference>
<accession>A0A9J6CCL1</accession>
<dbReference type="CDD" id="cd01366">
    <property type="entry name" value="KISc_C_terminal"/>
    <property type="match status" value="1"/>
</dbReference>
<feature type="binding site" evidence="10">
    <location>
        <begin position="470"/>
        <end position="477"/>
    </location>
    <ligand>
        <name>ATP</name>
        <dbReference type="ChEBI" id="CHEBI:30616"/>
    </ligand>
</feature>
<dbReference type="PANTHER" id="PTHR47972:SF45">
    <property type="entry name" value="PROTEIN CLARET SEGREGATIONAL"/>
    <property type="match status" value="1"/>
</dbReference>
<keyword evidence="7 12" id="KW-0175">Coiled coil</keyword>
<keyword evidence="3" id="KW-0963">Cytoplasm</keyword>
<keyword evidence="5 10" id="KW-0547">Nucleotide-binding</keyword>
<dbReference type="InterPro" id="IPR001752">
    <property type="entry name" value="Kinesin_motor_dom"/>
</dbReference>
<organism evidence="15 16">
    <name type="scientific">Polypedilum vanderplanki</name>
    <name type="common">Sleeping chironomid midge</name>
    <dbReference type="NCBI Taxonomy" id="319348"/>
    <lineage>
        <taxon>Eukaryota</taxon>
        <taxon>Metazoa</taxon>
        <taxon>Ecdysozoa</taxon>
        <taxon>Arthropoda</taxon>
        <taxon>Hexapoda</taxon>
        <taxon>Insecta</taxon>
        <taxon>Pterygota</taxon>
        <taxon>Neoptera</taxon>
        <taxon>Endopterygota</taxon>
        <taxon>Diptera</taxon>
        <taxon>Nematocera</taxon>
        <taxon>Chironomoidea</taxon>
        <taxon>Chironomidae</taxon>
        <taxon>Chironominae</taxon>
        <taxon>Polypedilum</taxon>
        <taxon>Polypedilum</taxon>
    </lineage>
</organism>
<dbReference type="GO" id="GO:0008017">
    <property type="term" value="F:microtubule binding"/>
    <property type="evidence" value="ECO:0007669"/>
    <property type="project" value="InterPro"/>
</dbReference>
<evidence type="ECO:0000256" key="4">
    <source>
        <dbReference type="ARBA" id="ARBA00022701"/>
    </source>
</evidence>
<keyword evidence="4 11" id="KW-0493">Microtubule</keyword>
<dbReference type="SMART" id="SM00129">
    <property type="entry name" value="KISc"/>
    <property type="match status" value="1"/>
</dbReference>
<dbReference type="GO" id="GO:0005874">
    <property type="term" value="C:microtubule"/>
    <property type="evidence" value="ECO:0007669"/>
    <property type="project" value="UniProtKB-KW"/>
</dbReference>
<evidence type="ECO:0000256" key="8">
    <source>
        <dbReference type="ARBA" id="ARBA00023175"/>
    </source>
</evidence>
<evidence type="ECO:0000256" key="11">
    <source>
        <dbReference type="RuleBase" id="RU000394"/>
    </source>
</evidence>
<feature type="region of interest" description="Disordered" evidence="13">
    <location>
        <begin position="65"/>
        <end position="86"/>
    </location>
</feature>
<evidence type="ECO:0000256" key="6">
    <source>
        <dbReference type="ARBA" id="ARBA00022840"/>
    </source>
</evidence>
<keyword evidence="16" id="KW-1185">Reference proteome</keyword>
<keyword evidence="8 10" id="KW-0505">Motor protein</keyword>
<dbReference type="InterPro" id="IPR036961">
    <property type="entry name" value="Kinesin_motor_dom_sf"/>
</dbReference>
<dbReference type="Proteomes" id="UP001107558">
    <property type="component" value="Chromosome 1"/>
</dbReference>
<comment type="similarity">
    <text evidence="2">Belongs to the TRAFAC class myosin-kinesin ATPase superfamily. Kinesin family. KIN-14 subfamily.</text>
</comment>
<evidence type="ECO:0000313" key="16">
    <source>
        <dbReference type="Proteomes" id="UP001107558"/>
    </source>
</evidence>
<evidence type="ECO:0000256" key="12">
    <source>
        <dbReference type="SAM" id="Coils"/>
    </source>
</evidence>
<dbReference type="InterPro" id="IPR027640">
    <property type="entry name" value="Kinesin-like_fam"/>
</dbReference>
<protein>
    <recommendedName>
        <fullName evidence="11">Kinesin-like protein</fullName>
    </recommendedName>
</protein>
<evidence type="ECO:0000259" key="14">
    <source>
        <dbReference type="PROSITE" id="PS50067"/>
    </source>
</evidence>
<dbReference type="PROSITE" id="PS50067">
    <property type="entry name" value="KINESIN_MOTOR_2"/>
    <property type="match status" value="1"/>
</dbReference>
<dbReference type="GO" id="GO:0005524">
    <property type="term" value="F:ATP binding"/>
    <property type="evidence" value="ECO:0007669"/>
    <property type="project" value="UniProtKB-UniRule"/>
</dbReference>
<evidence type="ECO:0000256" key="10">
    <source>
        <dbReference type="PROSITE-ProRule" id="PRU00283"/>
    </source>
</evidence>
<proteinExistence type="inferred from homology"/>
<keyword evidence="9" id="KW-0206">Cytoskeleton</keyword>
<dbReference type="Gene3D" id="3.40.850.10">
    <property type="entry name" value="Kinesin motor domain"/>
    <property type="match status" value="1"/>
</dbReference>
<dbReference type="OrthoDB" id="3176171at2759"/>
<sequence length="724" mass="81279">MDSKIPKPSASMSVPKKIVPSSTQFFDFKSARNLNQSEKTATEMEKKKALTEKNQLSNFGQFKFIRSKSPDPNVGRSKPVASKLRRSKSHADLNNLLKVSHTTTFKAGMKRTNAGIENIPAKRLKTTSIAKPTQLNIKTQEKKNAIISTIKSTSLVATTNAIKKPTLAKSNSDGPAAVAAATSKQIQTKTVTNKKPATATTTTTAAKPKAKIPPYDFKARFLDLKERYDVIKAKNEEQKEQIATLEVEADKFETRERELLDKIEKLEFELFEATDSREKIENELMEMKKTNKSLTIKNNALAADLTMKSDELKDTKQKFSDLTNKHEKQTIEYEDLKKVSGTLKIDFEEASIKLNSAQEQLYQINIERKVLHNMVLDLRGNIRVFARVRPPLQSEEDRMLCGWSFNDETSLEIHNNELVPSTGTRKQTKHDFSFDQVFDPNTTQEEIFEMVSPLIQSALDGYNICIFAYGQTGSGKTFTMDGADQKLGIIPRTVKLLFDSMKTAEVLGWKYTIKASFLEIYNEVLYDLLSNENKNVEIRMANANNKTEIYVSNLTEIEVSTAARLHELMIVARSNRATASTAGNERSSRSHAVTRLEITGKHANRPEILVGMINLVDLAGSESPKTSTRMDETKNINRSLSELSNVILALVQKNEHVPYRNSKLTHLLMPSLGGNSKTLMFVNVSPFQDCFVESVKSLRFAATVNSCKLAKAKRNRQLNQSSII</sequence>